<dbReference type="GeneID" id="11530834"/>
<evidence type="ECO:0000256" key="2">
    <source>
        <dbReference type="ARBA" id="ARBA00023128"/>
    </source>
</evidence>
<comment type="subcellular location">
    <subcellularLocation>
        <location evidence="1">Mitochondrion</location>
    </subcellularLocation>
</comment>
<dbReference type="HOGENOM" id="CLU_555750_0_0_1"/>
<dbReference type="RefSeq" id="XP_003688718.1">
    <property type="nucleotide sequence ID" value="XM_003688670.1"/>
</dbReference>
<dbReference type="EMBL" id="HE612871">
    <property type="protein sequence ID" value="CCE66284.1"/>
    <property type="molecule type" value="Genomic_DNA"/>
</dbReference>
<evidence type="ECO:0000256" key="3">
    <source>
        <dbReference type="SAM" id="MobiDB-lite"/>
    </source>
</evidence>
<dbReference type="eggNOG" id="ENOG502R6CM">
    <property type="taxonomic scope" value="Eukaryota"/>
</dbReference>
<gene>
    <name evidence="4" type="primary">TPHA0P01260</name>
    <name evidence="4" type="ordered locus">TPHA_0P01260</name>
</gene>
<name>G8C2A6_TETPH</name>
<evidence type="ECO:0000313" key="4">
    <source>
        <dbReference type="EMBL" id="CCE66284.1"/>
    </source>
</evidence>
<dbReference type="Proteomes" id="UP000005666">
    <property type="component" value="Chromosome 16"/>
</dbReference>
<organism evidence="4 5">
    <name type="scientific">Tetrapisispora phaffii (strain ATCC 24235 / CBS 4417 / NBRC 1672 / NRRL Y-8282 / UCD 70-5)</name>
    <name type="common">Yeast</name>
    <name type="synonym">Fabospora phaffii</name>
    <dbReference type="NCBI Taxonomy" id="1071381"/>
    <lineage>
        <taxon>Eukaryota</taxon>
        <taxon>Fungi</taxon>
        <taxon>Dikarya</taxon>
        <taxon>Ascomycota</taxon>
        <taxon>Saccharomycotina</taxon>
        <taxon>Saccharomycetes</taxon>
        <taxon>Saccharomycetales</taxon>
        <taxon>Saccharomycetaceae</taxon>
        <taxon>Tetrapisispora</taxon>
    </lineage>
</organism>
<dbReference type="Pfam" id="PF08692">
    <property type="entry name" value="Pet20"/>
    <property type="match status" value="1"/>
</dbReference>
<dbReference type="OMA" id="PVIPWDA"/>
<feature type="region of interest" description="Disordered" evidence="3">
    <location>
        <begin position="27"/>
        <end position="52"/>
    </location>
</feature>
<keyword evidence="2" id="KW-0496">Mitochondrion</keyword>
<protein>
    <submittedName>
        <fullName evidence="4">Uncharacterized protein</fullName>
    </submittedName>
</protein>
<keyword evidence="5" id="KW-1185">Reference proteome</keyword>
<dbReference type="KEGG" id="tpf:TPHA_0P01260"/>
<evidence type="ECO:0000313" key="5">
    <source>
        <dbReference type="Proteomes" id="UP000005666"/>
    </source>
</evidence>
<dbReference type="InterPro" id="IPR014804">
    <property type="entry name" value="Pet20-like"/>
</dbReference>
<evidence type="ECO:0000256" key="1">
    <source>
        <dbReference type="ARBA" id="ARBA00004173"/>
    </source>
</evidence>
<dbReference type="AlphaFoldDB" id="G8C2A6"/>
<accession>G8C2A6</accession>
<dbReference type="OrthoDB" id="4070119at2759"/>
<reference evidence="4 5" key="1">
    <citation type="journal article" date="2011" name="Proc. Natl. Acad. Sci. U.S.A.">
        <title>Evolutionary erosion of yeast sex chromosomes by mating-type switching accidents.</title>
        <authorList>
            <person name="Gordon J.L."/>
            <person name="Armisen D."/>
            <person name="Proux-Wera E."/>
            <person name="Oheigeartaigh S.S."/>
            <person name="Byrne K.P."/>
            <person name="Wolfe K.H."/>
        </authorList>
    </citation>
    <scope>NUCLEOTIDE SEQUENCE [LARGE SCALE GENOMIC DNA]</scope>
    <source>
        <strain evidence="5">ATCC 24235 / CBS 4417 / NBRC 1672 / NRRL Y-8282 / UCD 70-5</strain>
    </source>
</reference>
<sequence length="494" mass="57473">MIISRYGLRSCFSKRISTLTNSKCNQTRSYSSASDKKPQALAKSKKKKVSKNEEIDNYNKGMETIRKYDPNFANNTSTKLHGLKKSLLVPKVASTDNLSSAEIQTEGLFAGYRPLFLGNSSLETNSKLDVLDNFFTSFANLKVSAPESETDSYNSGQIKDVIDDLQNGLESEQEQSSLTRENRKPIIPWDASIGGMVYSDKAFKDLPKSVVSKLSPFKLVKLERSQDKSQVKPKRFIKIKVHNSKVSDDLEMVNLFDSDKTKHYDKHIQDGSIIGVTRDQMIKDRKEYENEMNHYLLLFRFLKSDQRLYITYLDKLMRFLERQIFKKIKLHTHSPVLLYRLPIFIYLPPSSIGIKSLRRILRKQIINQSSPLMSILLPCYEKEFQREKLLSKFNNKVNTLLNDLIIALPSYHIHDTDTDCIIQQSPVPNFKRLYWLKPTLRKNVFYGKNIHQEYVFNYSKSYDITRSNIKYMRYPIGLRSKTVKEAFSKDRFYD</sequence>
<proteinExistence type="predicted"/>
<dbReference type="GO" id="GO:0005739">
    <property type="term" value="C:mitochondrion"/>
    <property type="evidence" value="ECO:0007669"/>
    <property type="project" value="UniProtKB-SubCell"/>
</dbReference>